<dbReference type="RefSeq" id="XP_043156470.1">
    <property type="nucleotide sequence ID" value="XM_043300535.1"/>
</dbReference>
<organism evidence="1 2">
    <name type="scientific">Aspergillus pseudoviridinutans</name>
    <dbReference type="NCBI Taxonomy" id="1517512"/>
    <lineage>
        <taxon>Eukaryota</taxon>
        <taxon>Fungi</taxon>
        <taxon>Dikarya</taxon>
        <taxon>Ascomycota</taxon>
        <taxon>Pezizomycotina</taxon>
        <taxon>Eurotiomycetes</taxon>
        <taxon>Eurotiomycetidae</taxon>
        <taxon>Eurotiales</taxon>
        <taxon>Aspergillaceae</taxon>
        <taxon>Aspergillus</taxon>
        <taxon>Aspergillus subgen. Fumigati</taxon>
    </lineage>
</organism>
<proteinExistence type="predicted"/>
<dbReference type="OrthoDB" id="4464370at2759"/>
<dbReference type="GeneID" id="67003197"/>
<accession>A0A9P3BAN0</accession>
<reference evidence="1 2" key="1">
    <citation type="submission" date="2018-10" db="EMBL/GenBank/DDBJ databases">
        <title>Pan-genome distribution and transcriptional activeness of fungal secondary metabolism genes in Aspergillus section Fumigati.</title>
        <authorList>
            <person name="Takahashi H."/>
            <person name="Umemura M."/>
            <person name="Ninomiya A."/>
            <person name="Kusuya Y."/>
            <person name="Urayama S."/>
            <person name="Shimizu M."/>
            <person name="Watanabe A."/>
            <person name="Kamei K."/>
            <person name="Yaguchi T."/>
            <person name="Hagiwara D."/>
        </authorList>
    </citation>
    <scope>NUCLEOTIDE SEQUENCE [LARGE SCALE GENOMIC DNA]</scope>
    <source>
        <strain evidence="1 2">IFM 55266</strain>
    </source>
</reference>
<gene>
    <name evidence="1" type="ORF">Asppvi_004585</name>
</gene>
<dbReference type="Proteomes" id="UP001043456">
    <property type="component" value="Unassembled WGS sequence"/>
</dbReference>
<dbReference type="EMBL" id="BHVY01000003">
    <property type="protein sequence ID" value="GIJ85723.1"/>
    <property type="molecule type" value="Genomic_DNA"/>
</dbReference>
<protein>
    <submittedName>
        <fullName evidence="1">Uncharacterized protein</fullName>
    </submittedName>
</protein>
<keyword evidence="2" id="KW-1185">Reference proteome</keyword>
<dbReference type="AlphaFoldDB" id="A0A9P3BAN0"/>
<evidence type="ECO:0000313" key="2">
    <source>
        <dbReference type="Proteomes" id="UP001043456"/>
    </source>
</evidence>
<sequence>MPELKVLTHIELQTGKAMTQYLCIQFTTSTRSREEDEAAEKPLSKAGLVAEVADGRTLRVCGVRRCDLRANGHRIAARTRWMNSWGNLSHSDMPPVERGDTGSLLPSLMQLFGGSQRREGVNTRAN</sequence>
<evidence type="ECO:0000313" key="1">
    <source>
        <dbReference type="EMBL" id="GIJ85723.1"/>
    </source>
</evidence>
<comment type="caution">
    <text evidence="1">The sequence shown here is derived from an EMBL/GenBank/DDBJ whole genome shotgun (WGS) entry which is preliminary data.</text>
</comment>
<name>A0A9P3BAN0_9EURO</name>